<dbReference type="GO" id="GO:0008929">
    <property type="term" value="F:methylglyoxal synthase activity"/>
    <property type="evidence" value="ECO:0007669"/>
    <property type="project" value="InterPro"/>
</dbReference>
<organism evidence="2 3">
    <name type="scientific">Glacieibacterium frigidum</name>
    <dbReference type="NCBI Taxonomy" id="2593303"/>
    <lineage>
        <taxon>Bacteria</taxon>
        <taxon>Pseudomonadati</taxon>
        <taxon>Pseudomonadota</taxon>
        <taxon>Alphaproteobacteria</taxon>
        <taxon>Sphingomonadales</taxon>
        <taxon>Sphingosinicellaceae</taxon>
        <taxon>Glacieibacterium</taxon>
    </lineage>
</organism>
<dbReference type="NCBIfam" id="TIGR00147">
    <property type="entry name" value="YegS/Rv2252/BmrU family lipid kinase"/>
    <property type="match status" value="1"/>
</dbReference>
<dbReference type="GO" id="GO:0019242">
    <property type="term" value="P:methylglyoxal biosynthetic process"/>
    <property type="evidence" value="ECO:0007669"/>
    <property type="project" value="InterPro"/>
</dbReference>
<dbReference type="OrthoDB" id="142078at2"/>
<evidence type="ECO:0000313" key="3">
    <source>
        <dbReference type="Proteomes" id="UP000317894"/>
    </source>
</evidence>
<dbReference type="GO" id="GO:0005829">
    <property type="term" value="C:cytosol"/>
    <property type="evidence" value="ECO:0007669"/>
    <property type="project" value="TreeGrafter"/>
</dbReference>
<dbReference type="EMBL" id="VJWA01000002">
    <property type="protein sequence ID" value="TRW15088.1"/>
    <property type="molecule type" value="Genomic_DNA"/>
</dbReference>
<dbReference type="PANTHER" id="PTHR30492:SF0">
    <property type="entry name" value="METHYLGLYOXAL SYNTHASE"/>
    <property type="match status" value="1"/>
</dbReference>
<dbReference type="Pfam" id="PF00781">
    <property type="entry name" value="DAGK_cat"/>
    <property type="match status" value="1"/>
</dbReference>
<comment type="caution">
    <text evidence="2">The sequence shown here is derived from an EMBL/GenBank/DDBJ whole genome shotgun (WGS) entry which is preliminary data.</text>
</comment>
<dbReference type="SMART" id="SM00046">
    <property type="entry name" value="DAGKc"/>
    <property type="match status" value="1"/>
</dbReference>
<dbReference type="InterPro" id="IPR001206">
    <property type="entry name" value="Diacylglycerol_kinase_cat_dom"/>
</dbReference>
<dbReference type="Gene3D" id="2.60.200.40">
    <property type="match status" value="1"/>
</dbReference>
<accession>A0A552UA49</accession>
<dbReference type="InterPro" id="IPR004363">
    <property type="entry name" value="Methylgl_synth"/>
</dbReference>
<dbReference type="Pfam" id="PF19279">
    <property type="entry name" value="YegS_C"/>
    <property type="match status" value="1"/>
</dbReference>
<name>A0A552UA49_9SPHN</name>
<reference evidence="2 3" key="1">
    <citation type="submission" date="2019-07" db="EMBL/GenBank/DDBJ databases">
        <title>Novel species isolated from glacier.</title>
        <authorList>
            <person name="Liu Q."/>
            <person name="Xin Y.-H."/>
        </authorList>
    </citation>
    <scope>NUCLEOTIDE SEQUENCE [LARGE SCALE GENOMIC DNA]</scope>
    <source>
        <strain evidence="2 3">LB1R16</strain>
    </source>
</reference>
<dbReference type="PANTHER" id="PTHR30492">
    <property type="entry name" value="METHYLGLYOXAL SYNTHASE"/>
    <property type="match status" value="1"/>
</dbReference>
<dbReference type="InterPro" id="IPR005218">
    <property type="entry name" value="Diacylglycerol/lipid_kinase"/>
</dbReference>
<dbReference type="GO" id="GO:0005524">
    <property type="term" value="F:ATP binding"/>
    <property type="evidence" value="ECO:0007669"/>
    <property type="project" value="InterPro"/>
</dbReference>
<keyword evidence="2" id="KW-0808">Transferase</keyword>
<dbReference type="GO" id="GO:0016301">
    <property type="term" value="F:kinase activity"/>
    <property type="evidence" value="ECO:0007669"/>
    <property type="project" value="UniProtKB-KW"/>
</dbReference>
<dbReference type="GO" id="GO:0008654">
    <property type="term" value="P:phospholipid biosynthetic process"/>
    <property type="evidence" value="ECO:0007669"/>
    <property type="project" value="InterPro"/>
</dbReference>
<proteinExistence type="predicted"/>
<feature type="domain" description="DAGKc" evidence="1">
    <location>
        <begin position="20"/>
        <end position="149"/>
    </location>
</feature>
<dbReference type="Proteomes" id="UP000317894">
    <property type="component" value="Unassembled WGS sequence"/>
</dbReference>
<protein>
    <submittedName>
        <fullName evidence="2">YegS/Rv2252/BmrU family lipid kinase</fullName>
    </submittedName>
</protein>
<keyword evidence="2" id="KW-0418">Kinase</keyword>
<gene>
    <name evidence="2" type="ORF">FMM06_15685</name>
</gene>
<dbReference type="InterPro" id="IPR016064">
    <property type="entry name" value="NAD/diacylglycerol_kinase_sf"/>
</dbReference>
<dbReference type="AlphaFoldDB" id="A0A552UA49"/>
<dbReference type="RefSeq" id="WP_144335257.1">
    <property type="nucleotide sequence ID" value="NZ_VJWA01000002.1"/>
</dbReference>
<dbReference type="SUPFAM" id="SSF111331">
    <property type="entry name" value="NAD kinase/diacylglycerol kinase-like"/>
    <property type="match status" value="1"/>
</dbReference>
<dbReference type="PROSITE" id="PS50146">
    <property type="entry name" value="DAGK"/>
    <property type="match status" value="1"/>
</dbReference>
<dbReference type="InterPro" id="IPR017438">
    <property type="entry name" value="ATP-NAD_kinase_N"/>
</dbReference>
<sequence length="314" mass="33248">MTSTTAEREAEKQRLGDRIADERRISIVVNTRSRKGKHLFDEACERFKAVGFTLDAAHAVPDPKHLDTRVCEVIAGGATLVAVGGGDGTISSVSRHFIGKAAVLGVLPLGTANSFARSLGVPQDLQGAIETLASGRVADVDLGRIDDHYFTNAAAIGLPALIGETVPHGLKAVLGRVGYLGWAAYQLARLKPFECTLIEDGQERRYSALEVRISNGSYLGGLEVAEEASVNSRDLTIQIVTGRSGWTLAKSWLLSAVGNGGGETLVSLRTPGLRIVTDPPMSVSVDGEVLSDTPIDVSVARQLLKVMVPKDATP</sequence>
<dbReference type="InterPro" id="IPR045540">
    <property type="entry name" value="YegS/DAGK_C"/>
</dbReference>
<evidence type="ECO:0000313" key="2">
    <source>
        <dbReference type="EMBL" id="TRW15088.1"/>
    </source>
</evidence>
<dbReference type="Gene3D" id="3.40.50.10330">
    <property type="entry name" value="Probable inorganic polyphosphate/atp-NAD kinase, domain 1"/>
    <property type="match status" value="1"/>
</dbReference>
<evidence type="ECO:0000259" key="1">
    <source>
        <dbReference type="PROSITE" id="PS50146"/>
    </source>
</evidence>
<keyword evidence="3" id="KW-1185">Reference proteome</keyword>